<gene>
    <name evidence="2" type="ORF">S01H4_16756</name>
</gene>
<comment type="caution">
    <text evidence="2">The sequence shown here is derived from an EMBL/GenBank/DDBJ whole genome shotgun (WGS) entry which is preliminary data.</text>
</comment>
<feature type="transmembrane region" description="Helical" evidence="1">
    <location>
        <begin position="118"/>
        <end position="136"/>
    </location>
</feature>
<evidence type="ECO:0000256" key="1">
    <source>
        <dbReference type="SAM" id="Phobius"/>
    </source>
</evidence>
<dbReference type="AlphaFoldDB" id="X0YKY2"/>
<organism evidence="2">
    <name type="scientific">marine sediment metagenome</name>
    <dbReference type="NCBI Taxonomy" id="412755"/>
    <lineage>
        <taxon>unclassified sequences</taxon>
        <taxon>metagenomes</taxon>
        <taxon>ecological metagenomes</taxon>
    </lineage>
</organism>
<accession>X0YKY2</accession>
<keyword evidence="1" id="KW-1133">Transmembrane helix</keyword>
<feature type="transmembrane region" description="Helical" evidence="1">
    <location>
        <begin position="88"/>
        <end position="111"/>
    </location>
</feature>
<sequence length="165" mass="18422">MDSGDIIFYQNSSNLFFYYFIKDNEAKARIDDYVVMRGTDRLIETFGDYFVDLYTPKILDLTPPTPGEDFDWANTFYDVWPQLGLRSAISRIILGLVILLVGTVGIVMALASKGVQPGVMSIMVPAIILMILLTFVRLLPVWVPVVIAIAGASMGAFVAFMYFKS</sequence>
<keyword evidence="1" id="KW-0472">Membrane</keyword>
<protein>
    <submittedName>
        <fullName evidence="2">Uncharacterized protein</fullName>
    </submittedName>
</protein>
<name>X0YKY2_9ZZZZ</name>
<dbReference type="EMBL" id="BART01007356">
    <property type="protein sequence ID" value="GAG56700.1"/>
    <property type="molecule type" value="Genomic_DNA"/>
</dbReference>
<evidence type="ECO:0000313" key="2">
    <source>
        <dbReference type="EMBL" id="GAG56700.1"/>
    </source>
</evidence>
<feature type="transmembrane region" description="Helical" evidence="1">
    <location>
        <begin position="142"/>
        <end position="163"/>
    </location>
</feature>
<proteinExistence type="predicted"/>
<reference evidence="2" key="1">
    <citation type="journal article" date="2014" name="Front. Microbiol.">
        <title>High frequency of phylogenetically diverse reductive dehalogenase-homologous genes in deep subseafloor sedimentary metagenomes.</title>
        <authorList>
            <person name="Kawai M."/>
            <person name="Futagami T."/>
            <person name="Toyoda A."/>
            <person name="Takaki Y."/>
            <person name="Nishi S."/>
            <person name="Hori S."/>
            <person name="Arai W."/>
            <person name="Tsubouchi T."/>
            <person name="Morono Y."/>
            <person name="Uchiyama I."/>
            <person name="Ito T."/>
            <person name="Fujiyama A."/>
            <person name="Inagaki F."/>
            <person name="Takami H."/>
        </authorList>
    </citation>
    <scope>NUCLEOTIDE SEQUENCE</scope>
    <source>
        <strain evidence="2">Expedition CK06-06</strain>
    </source>
</reference>
<keyword evidence="1" id="KW-0812">Transmembrane</keyword>